<dbReference type="GO" id="GO:0005643">
    <property type="term" value="C:nuclear pore"/>
    <property type="evidence" value="ECO:0007669"/>
    <property type="project" value="UniProtKB-SubCell"/>
</dbReference>
<evidence type="ECO:0000313" key="9">
    <source>
        <dbReference type="EMBL" id="OQS02934.1"/>
    </source>
</evidence>
<dbReference type="Pfam" id="PF10168">
    <property type="entry name" value="Nup88"/>
    <property type="match status" value="1"/>
</dbReference>
<keyword evidence="10" id="KW-1185">Reference proteome</keyword>
<protein>
    <recommendedName>
        <fullName evidence="11">Nuclear pore complex protein</fullName>
    </recommendedName>
</protein>
<dbReference type="GO" id="GO:0000055">
    <property type="term" value="P:ribosomal large subunit export from nucleus"/>
    <property type="evidence" value="ECO:0007669"/>
    <property type="project" value="InterPro"/>
</dbReference>
<dbReference type="GO" id="GO:0006406">
    <property type="term" value="P:mRNA export from nucleus"/>
    <property type="evidence" value="ECO:0007669"/>
    <property type="project" value="TreeGrafter"/>
</dbReference>
<keyword evidence="5" id="KW-0811">Translocation</keyword>
<comment type="caution">
    <text evidence="9">The sequence shown here is derived from an EMBL/GenBank/DDBJ whole genome shotgun (WGS) entry which is preliminary data.</text>
</comment>
<evidence type="ECO:0000313" key="10">
    <source>
        <dbReference type="Proteomes" id="UP000243217"/>
    </source>
</evidence>
<evidence type="ECO:0000256" key="2">
    <source>
        <dbReference type="ARBA" id="ARBA00022448"/>
    </source>
</evidence>
<dbReference type="PANTHER" id="PTHR13257:SF0">
    <property type="entry name" value="NUCLEAR PORE COMPLEX PROTEIN NUP88"/>
    <property type="match status" value="1"/>
</dbReference>
<evidence type="ECO:0000256" key="6">
    <source>
        <dbReference type="ARBA" id="ARBA00023132"/>
    </source>
</evidence>
<keyword evidence="4" id="KW-0653">Protein transport</keyword>
<accession>A0A1V9ZY54</accession>
<dbReference type="PANTHER" id="PTHR13257">
    <property type="entry name" value="NUCLEOPORIN NUP84-RELATED"/>
    <property type="match status" value="1"/>
</dbReference>
<keyword evidence="7" id="KW-0539">Nucleus</keyword>
<feature type="region of interest" description="Disordered" evidence="8">
    <location>
        <begin position="1"/>
        <end position="31"/>
    </location>
</feature>
<evidence type="ECO:0000256" key="7">
    <source>
        <dbReference type="ARBA" id="ARBA00023242"/>
    </source>
</evidence>
<keyword evidence="3" id="KW-0509">mRNA transport</keyword>
<dbReference type="EMBL" id="JNBS01001055">
    <property type="protein sequence ID" value="OQS02934.1"/>
    <property type="molecule type" value="Genomic_DNA"/>
</dbReference>
<keyword evidence="6" id="KW-0906">Nuclear pore complex</keyword>
<dbReference type="Proteomes" id="UP000243217">
    <property type="component" value="Unassembled WGS sequence"/>
</dbReference>
<organism evidence="9 10">
    <name type="scientific">Thraustotheca clavata</name>
    <dbReference type="NCBI Taxonomy" id="74557"/>
    <lineage>
        <taxon>Eukaryota</taxon>
        <taxon>Sar</taxon>
        <taxon>Stramenopiles</taxon>
        <taxon>Oomycota</taxon>
        <taxon>Saprolegniomycetes</taxon>
        <taxon>Saprolegniales</taxon>
        <taxon>Achlyaceae</taxon>
        <taxon>Thraustotheca</taxon>
    </lineage>
</organism>
<proteinExistence type="predicted"/>
<dbReference type="GO" id="GO:0000056">
    <property type="term" value="P:ribosomal small subunit export from nucleus"/>
    <property type="evidence" value="ECO:0007669"/>
    <property type="project" value="InterPro"/>
</dbReference>
<dbReference type="GO" id="GO:0006606">
    <property type="term" value="P:protein import into nucleus"/>
    <property type="evidence" value="ECO:0007669"/>
    <property type="project" value="TreeGrafter"/>
</dbReference>
<comment type="subcellular location">
    <subcellularLocation>
        <location evidence="1">Nucleus</location>
        <location evidence="1">Nuclear pore complex</location>
    </subcellularLocation>
</comment>
<evidence type="ECO:0000256" key="5">
    <source>
        <dbReference type="ARBA" id="ARBA00023010"/>
    </source>
</evidence>
<dbReference type="InterPro" id="IPR037700">
    <property type="entry name" value="NUP88/NUP82"/>
</dbReference>
<gene>
    <name evidence="9" type="ORF">THRCLA_04737</name>
</gene>
<dbReference type="GO" id="GO:0017056">
    <property type="term" value="F:structural constituent of nuclear pore"/>
    <property type="evidence" value="ECO:0007669"/>
    <property type="project" value="InterPro"/>
</dbReference>
<dbReference type="AlphaFoldDB" id="A0A1V9ZY54"/>
<evidence type="ECO:0000256" key="1">
    <source>
        <dbReference type="ARBA" id="ARBA00004567"/>
    </source>
</evidence>
<evidence type="ECO:0000256" key="4">
    <source>
        <dbReference type="ARBA" id="ARBA00022927"/>
    </source>
</evidence>
<evidence type="ECO:0008006" key="11">
    <source>
        <dbReference type="Google" id="ProtNLM"/>
    </source>
</evidence>
<name>A0A1V9ZY54_9STRA</name>
<dbReference type="OrthoDB" id="341482at2759"/>
<reference evidence="9 10" key="1">
    <citation type="journal article" date="2014" name="Genome Biol. Evol.">
        <title>The secreted proteins of Achlya hypogyna and Thraustotheca clavata identify the ancestral oomycete secretome and reveal gene acquisitions by horizontal gene transfer.</title>
        <authorList>
            <person name="Misner I."/>
            <person name="Blouin N."/>
            <person name="Leonard G."/>
            <person name="Richards T.A."/>
            <person name="Lane C.E."/>
        </authorList>
    </citation>
    <scope>NUCLEOTIDE SEQUENCE [LARGE SCALE GENOMIC DNA]</scope>
    <source>
        <strain evidence="9 10">ATCC 34112</strain>
    </source>
</reference>
<keyword evidence="2" id="KW-0813">Transport</keyword>
<sequence>MWSTGGKSSAPVPRPTSSKEKIDMNASNTNNKDTGGVQAVLALASSLTPAALANVLPEIHVNLMCVYAQTGSIVLLGANGRICYLNLQQANPTLQDLTPASAMTSILTTATSLSFNNSGTHVLVEASASSANSGCDLYTFELPLGTRDAPVSGSISERVLVKFKDGTSRTVTLAKKKGVETIQRAMETLTAEERTKVKTICQDIFDIDVQRVQLPPNVRSRQALWHPLSDVHLAVLTTIEDVRLIDVQENSTEQVHVLHCTPSSSTAVRSTALSFGPMTGWEAFTCYVVRSNGDLYALNPFVPSKKANAPTSLIMFLKQKTEALLLQATQKQSSQDVIILLKAQRHWLQELWPTTAPRTSSSKFSAPLHDEEPEKPSVFTRINSKAGINHETWPVQLQGPFTRQGPTWKSINGKEEVLSIAAVPYSAQDNNIGQNPVLALAYSSGHVEILVLEKEVRPQWQTSNGAVHGTSNSAFLAECLNLGTDVSGGKAIVVSKPSMPFFFYVFHSTSVHSLHVQWMRKPLAQPFTSSVRRVFSISPDALASTHILGAAIVQTVELGNLLLVHLVNGTFEIVNLSAAAVDIAALRAPTPSSSSTTPSIVPLQKLIDAVSTKRPLHATAHVAGSTPMSQATMATVEFTLDHVKQLNDEVVYLQDLHLLSKNRLLIHKEMAASQTTALNELQKNISAFEGTTNELASRISQIQARQTRLNTRAAAALQAIRDNQHVVTKAERKYKQDLVEMQTQVRRMTPKVVQLNMDAEKLLRTMNCAKAPVIAFSQDKERMCHDVLTAETQLIADAKAILADVQSKLQSMKLA</sequence>
<evidence type="ECO:0000256" key="8">
    <source>
        <dbReference type="SAM" id="MobiDB-lite"/>
    </source>
</evidence>
<dbReference type="STRING" id="74557.A0A1V9ZY54"/>
<dbReference type="InterPro" id="IPR019321">
    <property type="entry name" value="Nucleoporin_Nup88"/>
</dbReference>
<evidence type="ECO:0000256" key="3">
    <source>
        <dbReference type="ARBA" id="ARBA00022816"/>
    </source>
</evidence>